<feature type="disulfide bond" description="Redox-active" evidence="17">
    <location>
        <begin position="195"/>
        <end position="197"/>
    </location>
</feature>
<evidence type="ECO:0000256" key="11">
    <source>
        <dbReference type="ARBA" id="ARBA00023004"/>
    </source>
</evidence>
<feature type="binding site" evidence="17">
    <location>
        <position position="32"/>
    </location>
    <ligand>
        <name>[4Fe-4S] cluster</name>
        <dbReference type="ChEBI" id="CHEBI:49883"/>
    </ligand>
</feature>
<evidence type="ECO:0000256" key="1">
    <source>
        <dbReference type="ARBA" id="ARBA00002268"/>
    </source>
</evidence>
<comment type="function">
    <text evidence="1 17">Catalyzes the conversion of epoxyqueuosine (oQ) to queuosine (Q), which is a hypermodified base found in the wobble positions of tRNA(Asp), tRNA(Asn), tRNA(His) and tRNA(Tyr).</text>
</comment>
<dbReference type="PANTHER" id="PTHR36701:SF1">
    <property type="entry name" value="EPOXYQUEUOSINE REDUCTASE QUEH"/>
    <property type="match status" value="1"/>
</dbReference>
<dbReference type="InterPro" id="IPR003828">
    <property type="entry name" value="QueH"/>
</dbReference>
<proteinExistence type="inferred from homology"/>
<evidence type="ECO:0000256" key="13">
    <source>
        <dbReference type="ARBA" id="ARBA00023157"/>
    </source>
</evidence>
<comment type="similarity">
    <text evidence="3 17">Belongs to the QueH family.</text>
</comment>
<evidence type="ECO:0000256" key="8">
    <source>
        <dbReference type="ARBA" id="ARBA00022723"/>
    </source>
</evidence>
<comment type="caution">
    <text evidence="18">The sequence shown here is derived from an EMBL/GenBank/DDBJ whole genome shotgun (WGS) entry which is preliminary data.</text>
</comment>
<keyword evidence="19" id="KW-1185">Reference proteome</keyword>
<keyword evidence="14 17" id="KW-0676">Redox-active center</keyword>
<evidence type="ECO:0000256" key="7">
    <source>
        <dbReference type="ARBA" id="ARBA00022694"/>
    </source>
</evidence>
<evidence type="ECO:0000256" key="6">
    <source>
        <dbReference type="ARBA" id="ARBA00022485"/>
    </source>
</evidence>
<evidence type="ECO:0000256" key="2">
    <source>
        <dbReference type="ARBA" id="ARBA00004691"/>
    </source>
</evidence>
<evidence type="ECO:0000256" key="12">
    <source>
        <dbReference type="ARBA" id="ARBA00023014"/>
    </source>
</evidence>
<protein>
    <recommendedName>
        <fullName evidence="5 17">Epoxyqueuosine reductase QueH</fullName>
        <ecNumber evidence="4 17">1.17.99.6</ecNumber>
    </recommendedName>
    <alternativeName>
        <fullName evidence="15 17">Queuosine biosynthesis protein QueH</fullName>
    </alternativeName>
</protein>
<evidence type="ECO:0000256" key="9">
    <source>
        <dbReference type="ARBA" id="ARBA00022785"/>
    </source>
</evidence>
<accession>A0ABS9MMB3</accession>
<evidence type="ECO:0000256" key="3">
    <source>
        <dbReference type="ARBA" id="ARBA00008207"/>
    </source>
</evidence>
<evidence type="ECO:0000256" key="4">
    <source>
        <dbReference type="ARBA" id="ARBA00012622"/>
    </source>
</evidence>
<evidence type="ECO:0000256" key="14">
    <source>
        <dbReference type="ARBA" id="ARBA00023284"/>
    </source>
</evidence>
<dbReference type="PANTHER" id="PTHR36701">
    <property type="entry name" value="EPOXYQUEUOSINE REDUCTASE QUEH"/>
    <property type="match status" value="1"/>
</dbReference>
<evidence type="ECO:0000256" key="17">
    <source>
        <dbReference type="HAMAP-Rule" id="MF_02089"/>
    </source>
</evidence>
<gene>
    <name evidence="17" type="primary">queH</name>
    <name evidence="18" type="ORF">L0P57_13530</name>
</gene>
<organism evidence="18 19">
    <name type="scientific">Anaeromassilibacillus senegalensis</name>
    <dbReference type="NCBI Taxonomy" id="1673717"/>
    <lineage>
        <taxon>Bacteria</taxon>
        <taxon>Bacillati</taxon>
        <taxon>Bacillota</taxon>
        <taxon>Clostridia</taxon>
        <taxon>Eubacteriales</taxon>
        <taxon>Acutalibacteraceae</taxon>
        <taxon>Anaeromassilibacillus</taxon>
    </lineage>
</organism>
<comment type="pathway">
    <text evidence="2 17">tRNA modification; tRNA-queuosine biosynthesis.</text>
</comment>
<evidence type="ECO:0000256" key="10">
    <source>
        <dbReference type="ARBA" id="ARBA00023002"/>
    </source>
</evidence>
<keyword evidence="8 17" id="KW-0479">Metal-binding</keyword>
<dbReference type="EC" id="1.17.99.6" evidence="4 17"/>
<evidence type="ECO:0000313" key="18">
    <source>
        <dbReference type="EMBL" id="MCG4611944.1"/>
    </source>
</evidence>
<evidence type="ECO:0000256" key="15">
    <source>
        <dbReference type="ARBA" id="ARBA00031446"/>
    </source>
</evidence>
<keyword evidence="9 17" id="KW-0671">Queuosine biosynthesis</keyword>
<reference evidence="18 19" key="1">
    <citation type="submission" date="2022-01" db="EMBL/GenBank/DDBJ databases">
        <title>Collection of gut derived symbiotic bacterial strains cultured from healthy donors.</title>
        <authorList>
            <person name="Lin H."/>
            <person name="Kohout C."/>
            <person name="Waligurski E."/>
            <person name="Pamer E.G."/>
        </authorList>
    </citation>
    <scope>NUCLEOTIDE SEQUENCE [LARGE SCALE GENOMIC DNA]</scope>
    <source>
        <strain evidence="18 19">DFI.7.58</strain>
    </source>
</reference>
<dbReference type="RefSeq" id="WP_191448929.1">
    <property type="nucleotide sequence ID" value="NZ_JAKNHQ010000031.1"/>
</dbReference>
<keyword evidence="12 17" id="KW-0411">Iron-sulfur</keyword>
<evidence type="ECO:0000256" key="16">
    <source>
        <dbReference type="ARBA" id="ARBA00047415"/>
    </source>
</evidence>
<dbReference type="EMBL" id="JAKNHQ010000031">
    <property type="protein sequence ID" value="MCG4611944.1"/>
    <property type="molecule type" value="Genomic_DNA"/>
</dbReference>
<evidence type="ECO:0000256" key="5">
    <source>
        <dbReference type="ARBA" id="ARBA00016895"/>
    </source>
</evidence>
<dbReference type="Proteomes" id="UP001298681">
    <property type="component" value="Unassembled WGS sequence"/>
</dbReference>
<keyword evidence="7 17" id="KW-0819">tRNA processing</keyword>
<evidence type="ECO:0000313" key="19">
    <source>
        <dbReference type="Proteomes" id="UP001298681"/>
    </source>
</evidence>
<keyword evidence="6 17" id="KW-0004">4Fe-4S</keyword>
<feature type="binding site" evidence="17">
    <location>
        <position position="116"/>
    </location>
    <ligand>
        <name>[4Fe-4S] cluster</name>
        <dbReference type="ChEBI" id="CHEBI:49883"/>
    </ligand>
</feature>
<dbReference type="Pfam" id="PF02677">
    <property type="entry name" value="QueH"/>
    <property type="match status" value="1"/>
</dbReference>
<comment type="catalytic activity">
    <reaction evidence="16 17">
        <text>epoxyqueuosine(34) in tRNA + AH2 = queuosine(34) in tRNA + A + H2O</text>
        <dbReference type="Rhea" id="RHEA:32159"/>
        <dbReference type="Rhea" id="RHEA-COMP:18571"/>
        <dbReference type="Rhea" id="RHEA-COMP:18582"/>
        <dbReference type="ChEBI" id="CHEBI:13193"/>
        <dbReference type="ChEBI" id="CHEBI:15377"/>
        <dbReference type="ChEBI" id="CHEBI:17499"/>
        <dbReference type="ChEBI" id="CHEBI:194431"/>
        <dbReference type="ChEBI" id="CHEBI:194443"/>
        <dbReference type="EC" id="1.17.99.6"/>
    </reaction>
</comment>
<name>A0ABS9MMB3_9FIRM</name>
<feature type="binding site" evidence="17">
    <location>
        <position position="113"/>
    </location>
    <ligand>
        <name>[4Fe-4S] cluster</name>
        <dbReference type="ChEBI" id="CHEBI:49883"/>
    </ligand>
</feature>
<dbReference type="HAMAP" id="MF_02089">
    <property type="entry name" value="QueH"/>
    <property type="match status" value="1"/>
</dbReference>
<keyword evidence="10 17" id="KW-0560">Oxidoreductase</keyword>
<keyword evidence="11 17" id="KW-0408">Iron</keyword>
<keyword evidence="13 17" id="KW-1015">Disulfide bond</keyword>
<sequence length="210" mass="24265">MNKRNYQKELDVLLEHLEKETLRPKLLLHACCAPCSSYVLEYLSRYFSIVLFYYNPNISPQEEYEKRVAEVRRLLQEMPLAGPVTLTLGDYEPERFFDLAKGHEAEPEGGDRCTLCYRLRLTEAAQAAKDLACDYFTTTLSISPYKNAEKLNTIGAELAKEYGVPYLFSDFKKRNGYKRSIELSREYNLYRQNYCGCVYSRAAALALDAK</sequence>
<feature type="binding site" evidence="17">
    <location>
        <position position="31"/>
    </location>
    <ligand>
        <name>[4Fe-4S] cluster</name>
        <dbReference type="ChEBI" id="CHEBI:49883"/>
    </ligand>
</feature>